<sequence>MTAQQLPKYELLPKEKTAELLKVFKGERTGWVLVGPKKYFFPYRYTEQGAGFYNFKARPDDTWVLSYPRSGVTRSTTWTQELVWLLSNNLDFDTAKKNLLAERFPFLELVQRKICLHKNKRTRASGTNFAQAYRILIAPFRLDAASAIIFIRLFTARIMMNELACAMSHYIA</sequence>
<dbReference type="InterPro" id="IPR027417">
    <property type="entry name" value="P-loop_NTPase"/>
</dbReference>
<feature type="domain" description="Sulfotransferase" evidence="1">
    <location>
        <begin position="59"/>
        <end position="115"/>
    </location>
</feature>
<dbReference type="GO" id="GO:0008146">
    <property type="term" value="F:sulfotransferase activity"/>
    <property type="evidence" value="ECO:0007669"/>
    <property type="project" value="InterPro"/>
</dbReference>
<evidence type="ECO:0000313" key="2">
    <source>
        <dbReference type="EMBL" id="RLU17582.1"/>
    </source>
</evidence>
<dbReference type="SUPFAM" id="SSF52540">
    <property type="entry name" value="P-loop containing nucleoside triphosphate hydrolases"/>
    <property type="match status" value="1"/>
</dbReference>
<dbReference type="InterPro" id="IPR000863">
    <property type="entry name" value="Sulfotransferase_dom"/>
</dbReference>
<protein>
    <recommendedName>
        <fullName evidence="1">Sulfotransferase domain-containing protein</fullName>
    </recommendedName>
</protein>
<dbReference type="AlphaFoldDB" id="A0A3L8DBS3"/>
<dbReference type="Pfam" id="PF00685">
    <property type="entry name" value="Sulfotransfer_1"/>
    <property type="match status" value="1"/>
</dbReference>
<gene>
    <name evidence="2" type="ORF">DMN91_009818</name>
</gene>
<dbReference type="OrthoDB" id="205623at2759"/>
<organism evidence="2 3">
    <name type="scientific">Ooceraea biroi</name>
    <name type="common">Clonal raider ant</name>
    <name type="synonym">Cerapachys biroi</name>
    <dbReference type="NCBI Taxonomy" id="2015173"/>
    <lineage>
        <taxon>Eukaryota</taxon>
        <taxon>Metazoa</taxon>
        <taxon>Ecdysozoa</taxon>
        <taxon>Arthropoda</taxon>
        <taxon>Hexapoda</taxon>
        <taxon>Insecta</taxon>
        <taxon>Pterygota</taxon>
        <taxon>Neoptera</taxon>
        <taxon>Endopterygota</taxon>
        <taxon>Hymenoptera</taxon>
        <taxon>Apocrita</taxon>
        <taxon>Aculeata</taxon>
        <taxon>Formicoidea</taxon>
        <taxon>Formicidae</taxon>
        <taxon>Dorylinae</taxon>
        <taxon>Ooceraea</taxon>
    </lineage>
</organism>
<comment type="caution">
    <text evidence="2">The sequence shown here is derived from an EMBL/GenBank/DDBJ whole genome shotgun (WGS) entry which is preliminary data.</text>
</comment>
<dbReference type="Proteomes" id="UP000279307">
    <property type="component" value="Chromosome 10"/>
</dbReference>
<dbReference type="EMBL" id="QOIP01000010">
    <property type="protein sequence ID" value="RLU17582.1"/>
    <property type="molecule type" value="Genomic_DNA"/>
</dbReference>
<proteinExistence type="predicted"/>
<evidence type="ECO:0000259" key="1">
    <source>
        <dbReference type="Pfam" id="PF00685"/>
    </source>
</evidence>
<evidence type="ECO:0000313" key="3">
    <source>
        <dbReference type="Proteomes" id="UP000279307"/>
    </source>
</evidence>
<name>A0A3L8DBS3_OOCBI</name>
<accession>A0A3L8DBS3</accession>
<dbReference type="Gene3D" id="3.40.50.300">
    <property type="entry name" value="P-loop containing nucleotide triphosphate hydrolases"/>
    <property type="match status" value="1"/>
</dbReference>
<reference evidence="2 3" key="1">
    <citation type="journal article" date="2018" name="Genome Res.">
        <title>The genomic architecture and molecular evolution of ant odorant receptors.</title>
        <authorList>
            <person name="McKenzie S.K."/>
            <person name="Kronauer D.J.C."/>
        </authorList>
    </citation>
    <scope>NUCLEOTIDE SEQUENCE [LARGE SCALE GENOMIC DNA]</scope>
    <source>
        <strain evidence="2">Clonal line C1</strain>
    </source>
</reference>